<dbReference type="KEGG" id="nhe:NECHADRAFT_47971"/>
<dbReference type="PANTHER" id="PTHR24096">
    <property type="entry name" value="LONG-CHAIN-FATTY-ACID--COA LIGASE"/>
    <property type="match status" value="1"/>
</dbReference>
<dbReference type="InterPro" id="IPR000873">
    <property type="entry name" value="AMP-dep_synth/lig_dom"/>
</dbReference>
<dbReference type="InterPro" id="IPR020845">
    <property type="entry name" value="AMP-binding_CS"/>
</dbReference>
<protein>
    <recommendedName>
        <fullName evidence="7">Phenylacetyl-CoA ligase</fullName>
    </recommendedName>
</protein>
<dbReference type="InterPro" id="IPR025110">
    <property type="entry name" value="AMP-bd_C"/>
</dbReference>
<dbReference type="RefSeq" id="XP_003043691.1">
    <property type="nucleotide sequence ID" value="XM_003043645.1"/>
</dbReference>
<evidence type="ECO:0000259" key="4">
    <source>
        <dbReference type="Pfam" id="PF13193"/>
    </source>
</evidence>
<dbReference type="InParanoid" id="C7ZCU0"/>
<feature type="domain" description="AMP-dependent synthetase/ligase" evidence="3">
    <location>
        <begin position="28"/>
        <end position="421"/>
    </location>
</feature>
<dbReference type="OrthoDB" id="6509636at2759"/>
<dbReference type="Pfam" id="PF00501">
    <property type="entry name" value="AMP-binding"/>
    <property type="match status" value="1"/>
</dbReference>
<dbReference type="HOGENOM" id="CLU_000022_59_2_1"/>
<dbReference type="CDD" id="cd05911">
    <property type="entry name" value="Firefly_Luc_like"/>
    <property type="match status" value="1"/>
</dbReference>
<dbReference type="Pfam" id="PF13193">
    <property type="entry name" value="AMP-binding_C"/>
    <property type="match status" value="1"/>
</dbReference>
<dbReference type="AlphaFoldDB" id="C7ZCU0"/>
<evidence type="ECO:0000313" key="5">
    <source>
        <dbReference type="EMBL" id="EEU37978.1"/>
    </source>
</evidence>
<evidence type="ECO:0000256" key="1">
    <source>
        <dbReference type="ARBA" id="ARBA00006432"/>
    </source>
</evidence>
<dbReference type="OMA" id="IPINPIY"/>
<dbReference type="GeneID" id="9670178"/>
<dbReference type="eggNOG" id="KOG1176">
    <property type="taxonomic scope" value="Eukaryota"/>
</dbReference>
<evidence type="ECO:0000256" key="2">
    <source>
        <dbReference type="ARBA" id="ARBA00022598"/>
    </source>
</evidence>
<keyword evidence="6" id="KW-1185">Reference proteome</keyword>
<name>C7ZCU0_FUSV7</name>
<dbReference type="Proteomes" id="UP000005206">
    <property type="component" value="Chromosome 9"/>
</dbReference>
<dbReference type="InterPro" id="IPR045851">
    <property type="entry name" value="AMP-bd_C_sf"/>
</dbReference>
<dbReference type="InterPro" id="IPR042099">
    <property type="entry name" value="ANL_N_sf"/>
</dbReference>
<sequence length="573" mass="63577">MPVKSRYSDLDLPLVDIFSFLFKRKDCKFPDNHPIFRDGLTNETYTFGHVKQLAEQFGKGLRSRHDWKKGDVLAISSLNDIDMPPIIFGTLWAGGVVSTSNPDWTARELSHQLRDSGAKYVVSQYANIEVVKEACSAAGIAEDHILLLGAKRDPTGRLKHWKGVRNLSVATRYAASKINPKVDAAFLAYSSGTTGKPKAVRLTHYNITSNVLQLQVAEGFNLTWDGSRTVRDIPLPEPGAGGDKILACLPFFHIYGLMVLVHSPLYSGVTTVVMPRFDLDRWCRLVQEQRITFSYIVPPIVLHLAKHPVASSYDLSSLRMTHSGAAPLARELIEQVYKKLGVRIKQGYGLSETSPCLYQGSWDEWDVDIGSCGALLPNLEAKICEPFDSCGGDAEVAAARELQVGQVGELHVKGPNVFDGYINQAKETAECLSPDGWFRTGDIGYINDRGHLYITDRVKELIKYKGFQVAPAELEGCLHEFPGVVDCAVMGVYSEELATEVPRAYIVTEDASKPLDIGQLQKWLSTRVANYKKLRGGVKLVQKIPKSASGKILRRVLKENAREEFEAKRPSKL</sequence>
<proteinExistence type="inferred from homology"/>
<feature type="domain" description="AMP-binding enzyme C-terminal" evidence="4">
    <location>
        <begin position="473"/>
        <end position="551"/>
    </location>
</feature>
<dbReference type="PROSITE" id="PS00455">
    <property type="entry name" value="AMP_BINDING"/>
    <property type="match status" value="1"/>
</dbReference>
<dbReference type="PANTHER" id="PTHR24096:SF149">
    <property type="entry name" value="AMP-BINDING DOMAIN-CONTAINING PROTEIN-RELATED"/>
    <property type="match status" value="1"/>
</dbReference>
<accession>C7ZCU0</accession>
<dbReference type="Gene3D" id="3.40.50.12780">
    <property type="entry name" value="N-terminal domain of ligase-like"/>
    <property type="match status" value="1"/>
</dbReference>
<evidence type="ECO:0000259" key="3">
    <source>
        <dbReference type="Pfam" id="PF00501"/>
    </source>
</evidence>
<dbReference type="STRING" id="660122.C7ZCU0"/>
<evidence type="ECO:0000313" key="6">
    <source>
        <dbReference type="Proteomes" id="UP000005206"/>
    </source>
</evidence>
<dbReference type="VEuPathDB" id="FungiDB:NECHADRAFT_47971"/>
<organism evidence="5 6">
    <name type="scientific">Fusarium vanettenii (strain ATCC MYA-4622 / CBS 123669 / FGSC 9596 / NRRL 45880 / 77-13-4)</name>
    <name type="common">Fusarium solani subsp. pisi</name>
    <dbReference type="NCBI Taxonomy" id="660122"/>
    <lineage>
        <taxon>Eukaryota</taxon>
        <taxon>Fungi</taxon>
        <taxon>Dikarya</taxon>
        <taxon>Ascomycota</taxon>
        <taxon>Pezizomycotina</taxon>
        <taxon>Sordariomycetes</taxon>
        <taxon>Hypocreomycetidae</taxon>
        <taxon>Hypocreales</taxon>
        <taxon>Nectriaceae</taxon>
        <taxon>Fusarium</taxon>
        <taxon>Fusarium solani species complex</taxon>
        <taxon>Fusarium vanettenii</taxon>
    </lineage>
</organism>
<reference evidence="5 6" key="1">
    <citation type="journal article" date="2009" name="PLoS Genet.">
        <title>The genome of Nectria haematococca: contribution of supernumerary chromosomes to gene expansion.</title>
        <authorList>
            <person name="Coleman J.J."/>
            <person name="Rounsley S.D."/>
            <person name="Rodriguez-Carres M."/>
            <person name="Kuo A."/>
            <person name="Wasmann C.C."/>
            <person name="Grimwood J."/>
            <person name="Schmutz J."/>
            <person name="Taga M."/>
            <person name="White G.J."/>
            <person name="Zhou S."/>
            <person name="Schwartz D.C."/>
            <person name="Freitag M."/>
            <person name="Ma L.J."/>
            <person name="Danchin E.G."/>
            <person name="Henrissat B."/>
            <person name="Coutinho P.M."/>
            <person name="Nelson D.R."/>
            <person name="Straney D."/>
            <person name="Napoli C.A."/>
            <person name="Barker B.M."/>
            <person name="Gribskov M."/>
            <person name="Rep M."/>
            <person name="Kroken S."/>
            <person name="Molnar I."/>
            <person name="Rensing C."/>
            <person name="Kennell J.C."/>
            <person name="Zamora J."/>
            <person name="Farman M.L."/>
            <person name="Selker E.U."/>
            <person name="Salamov A."/>
            <person name="Shapiro H."/>
            <person name="Pangilinan J."/>
            <person name="Lindquist E."/>
            <person name="Lamers C."/>
            <person name="Grigoriev I.V."/>
            <person name="Geiser D.M."/>
            <person name="Covert S.F."/>
            <person name="Temporini E."/>
            <person name="Vanetten H.D."/>
        </authorList>
    </citation>
    <scope>NUCLEOTIDE SEQUENCE [LARGE SCALE GENOMIC DNA]</scope>
    <source>
        <strain evidence="6">ATCC MYA-4622 / CBS 123669 / FGSC 9596 / NRRL 45880 / 77-13-4</strain>
    </source>
</reference>
<dbReference type="SUPFAM" id="SSF56801">
    <property type="entry name" value="Acetyl-CoA synthetase-like"/>
    <property type="match status" value="1"/>
</dbReference>
<dbReference type="Gene3D" id="3.30.300.30">
    <property type="match status" value="1"/>
</dbReference>
<comment type="similarity">
    <text evidence="1">Belongs to the ATP-dependent AMP-binding enzyme family.</text>
</comment>
<evidence type="ECO:0008006" key="7">
    <source>
        <dbReference type="Google" id="ProtNLM"/>
    </source>
</evidence>
<gene>
    <name evidence="5" type="ORF">NECHADRAFT_47971</name>
</gene>
<keyword evidence="2" id="KW-0436">Ligase</keyword>
<dbReference type="GO" id="GO:0016405">
    <property type="term" value="F:CoA-ligase activity"/>
    <property type="evidence" value="ECO:0007669"/>
    <property type="project" value="TreeGrafter"/>
</dbReference>
<dbReference type="EMBL" id="GG698919">
    <property type="protein sequence ID" value="EEU37978.1"/>
    <property type="molecule type" value="Genomic_DNA"/>
</dbReference>